<comment type="caution">
    <text evidence="3">The sequence shown here is derived from an EMBL/GenBank/DDBJ whole genome shotgun (WGS) entry which is preliminary data.</text>
</comment>
<feature type="transmembrane region" description="Helical" evidence="2">
    <location>
        <begin position="105"/>
        <end position="129"/>
    </location>
</feature>
<keyword evidence="4" id="KW-1185">Reference proteome</keyword>
<feature type="region of interest" description="Disordered" evidence="1">
    <location>
        <begin position="273"/>
        <end position="300"/>
    </location>
</feature>
<evidence type="ECO:0000313" key="4">
    <source>
        <dbReference type="Proteomes" id="UP000799772"/>
    </source>
</evidence>
<evidence type="ECO:0000313" key="3">
    <source>
        <dbReference type="EMBL" id="KAF2102535.1"/>
    </source>
</evidence>
<accession>A0A9P4M9V2</accession>
<evidence type="ECO:0000256" key="1">
    <source>
        <dbReference type="SAM" id="MobiDB-lite"/>
    </source>
</evidence>
<evidence type="ECO:0000256" key="2">
    <source>
        <dbReference type="SAM" id="Phobius"/>
    </source>
</evidence>
<dbReference type="Proteomes" id="UP000799772">
    <property type="component" value="Unassembled WGS sequence"/>
</dbReference>
<proteinExistence type="predicted"/>
<keyword evidence="2" id="KW-1133">Transmembrane helix</keyword>
<keyword evidence="2" id="KW-0812">Transmembrane</keyword>
<protein>
    <submittedName>
        <fullName evidence="3">Uncharacterized protein</fullName>
    </submittedName>
</protein>
<name>A0A9P4M9V2_9PEZI</name>
<dbReference type="EMBL" id="ML978122">
    <property type="protein sequence ID" value="KAF2102535.1"/>
    <property type="molecule type" value="Genomic_DNA"/>
</dbReference>
<keyword evidence="2" id="KW-0472">Membrane</keyword>
<sequence>MVTSGHPPANGFVAAARRVYNPLGFAKGYNFILWFIFDLAFVGFVLARLINGGNSAAPGECYYYEEGHYKIGMMLHLSQYFPQAFLPSFSSCPAIRHNCILVHRICGYLAIILVLIGIAGALMVARIAFGGGLAIQTFVGFLVIMASIITTRIIMIIAALVISSVGDYYTARACAQITYIYHGNQEKVTRLYPDCAAFFNGSSLSQNVVVNENMNCQREQVGAALGEGFGAAVWLAFALHAIGVEIYLQMTPAESQRLRKVSYQRQLEAGFLHPGSAGLTSDRWGDAPPYEPDATDREAP</sequence>
<gene>
    <name evidence="3" type="ORF">NA57DRAFT_63447</name>
</gene>
<dbReference type="OrthoDB" id="193478at2759"/>
<organism evidence="3 4">
    <name type="scientific">Rhizodiscina lignyota</name>
    <dbReference type="NCBI Taxonomy" id="1504668"/>
    <lineage>
        <taxon>Eukaryota</taxon>
        <taxon>Fungi</taxon>
        <taxon>Dikarya</taxon>
        <taxon>Ascomycota</taxon>
        <taxon>Pezizomycotina</taxon>
        <taxon>Dothideomycetes</taxon>
        <taxon>Pleosporomycetidae</taxon>
        <taxon>Aulographales</taxon>
        <taxon>Rhizodiscinaceae</taxon>
        <taxon>Rhizodiscina</taxon>
    </lineage>
</organism>
<reference evidence="3" key="1">
    <citation type="journal article" date="2020" name="Stud. Mycol.">
        <title>101 Dothideomycetes genomes: a test case for predicting lifestyles and emergence of pathogens.</title>
        <authorList>
            <person name="Haridas S."/>
            <person name="Albert R."/>
            <person name="Binder M."/>
            <person name="Bloem J."/>
            <person name="Labutti K."/>
            <person name="Salamov A."/>
            <person name="Andreopoulos B."/>
            <person name="Baker S."/>
            <person name="Barry K."/>
            <person name="Bills G."/>
            <person name="Bluhm B."/>
            <person name="Cannon C."/>
            <person name="Castanera R."/>
            <person name="Culley D."/>
            <person name="Daum C."/>
            <person name="Ezra D."/>
            <person name="Gonzalez J."/>
            <person name="Henrissat B."/>
            <person name="Kuo A."/>
            <person name="Liang C."/>
            <person name="Lipzen A."/>
            <person name="Lutzoni F."/>
            <person name="Magnuson J."/>
            <person name="Mondo S."/>
            <person name="Nolan M."/>
            <person name="Ohm R."/>
            <person name="Pangilinan J."/>
            <person name="Park H.-J."/>
            <person name="Ramirez L."/>
            <person name="Alfaro M."/>
            <person name="Sun H."/>
            <person name="Tritt A."/>
            <person name="Yoshinaga Y."/>
            <person name="Zwiers L.-H."/>
            <person name="Turgeon B."/>
            <person name="Goodwin S."/>
            <person name="Spatafora J."/>
            <person name="Crous P."/>
            <person name="Grigoriev I."/>
        </authorList>
    </citation>
    <scope>NUCLEOTIDE SEQUENCE</scope>
    <source>
        <strain evidence="3">CBS 133067</strain>
    </source>
</reference>
<dbReference type="AlphaFoldDB" id="A0A9P4M9V2"/>
<feature type="transmembrane region" description="Helical" evidence="2">
    <location>
        <begin position="31"/>
        <end position="50"/>
    </location>
</feature>
<feature type="transmembrane region" description="Helical" evidence="2">
    <location>
        <begin position="135"/>
        <end position="162"/>
    </location>
</feature>